<comment type="similarity">
    <text evidence="2">Belongs to the 3-hydroxyacyl-CoA dehydrogenase family.</text>
</comment>
<dbReference type="Pfam" id="PF00725">
    <property type="entry name" value="3HCDH"/>
    <property type="match status" value="2"/>
</dbReference>
<sequence length="497" mass="51922">MHDVVAVVGAGTMGAGIAQVAALAGHRVLLLDAVPGAADRALSGIRERVKTLVARGKIEADPESLDLTAVDSVDALAPAGLVIEAIVEDLAVKRNLFADLERAVGPECVLASNTSSLSPTAIAAGLEHPERVLGLHFFNPVPRMRLVELIAGADTSPELADRTAALVDRWGKTVVRAAATPGFIVNRIARPYYAEAWRLYEERAATPETIDAVLTGAGGFPMGPFALMDLIGHDVNEAVTRSVWTAFAQDPRFAPSLAQRALVEAGRLGRKSGRGVYAYGEDARPPAATPAAPRPAPSGEITDNGAVDLRPLLIRAGIDVREGEPSNGTVVLPSGALLVRSNGETATELVGDYGRAVIVVDRTLDDATATAIAIAPCDDCPEDALDEAIGLLQAAGLAVHVIDDAPGLIVTRTVAMLVNLAVDALQQGIATAADLDTAMRLGAGHPLGPLAWGDRWGADTVDDIVTILQEVYGDPRYRPAPLLRRRARTGTTLTGTE</sequence>
<evidence type="ECO:0000313" key="8">
    <source>
        <dbReference type="EMBL" id="GAA0341708.1"/>
    </source>
</evidence>
<evidence type="ECO:0000256" key="2">
    <source>
        <dbReference type="ARBA" id="ARBA00009463"/>
    </source>
</evidence>
<dbReference type="InterPro" id="IPR006108">
    <property type="entry name" value="3HC_DH_C"/>
</dbReference>
<evidence type="ECO:0000313" key="9">
    <source>
        <dbReference type="Proteomes" id="UP001501822"/>
    </source>
</evidence>
<dbReference type="Gene3D" id="3.40.50.720">
    <property type="entry name" value="NAD(P)-binding Rossmann-like Domain"/>
    <property type="match status" value="1"/>
</dbReference>
<dbReference type="Gene3D" id="1.10.1040.50">
    <property type="match status" value="1"/>
</dbReference>
<comment type="caution">
    <text evidence="8">The sequence shown here is derived from an EMBL/GenBank/DDBJ whole genome shotgun (WGS) entry which is preliminary data.</text>
</comment>
<reference evidence="9" key="1">
    <citation type="journal article" date="2019" name="Int. J. Syst. Evol. Microbiol.">
        <title>The Global Catalogue of Microorganisms (GCM) 10K type strain sequencing project: providing services to taxonomists for standard genome sequencing and annotation.</title>
        <authorList>
            <consortium name="The Broad Institute Genomics Platform"/>
            <consortium name="The Broad Institute Genome Sequencing Center for Infectious Disease"/>
            <person name="Wu L."/>
            <person name="Ma J."/>
        </authorList>
    </citation>
    <scope>NUCLEOTIDE SEQUENCE [LARGE SCALE GENOMIC DNA]</scope>
    <source>
        <strain evidence="9">JCM 3146</strain>
    </source>
</reference>
<accession>A0ABP3GCI0</accession>
<dbReference type="SUPFAM" id="SSF48179">
    <property type="entry name" value="6-phosphogluconate dehydrogenase C-terminal domain-like"/>
    <property type="match status" value="2"/>
</dbReference>
<protein>
    <submittedName>
        <fullName evidence="8">3-hydroxyacyl-CoA dehydrogenase</fullName>
    </submittedName>
</protein>
<dbReference type="Gene3D" id="1.10.1040.10">
    <property type="entry name" value="N-(1-d-carboxylethyl)-l-norvaline Dehydrogenase, domain 2"/>
    <property type="match status" value="1"/>
</dbReference>
<evidence type="ECO:0000256" key="3">
    <source>
        <dbReference type="ARBA" id="ARBA00023002"/>
    </source>
</evidence>
<dbReference type="InterPro" id="IPR041040">
    <property type="entry name" value="3HCDH_RFF"/>
</dbReference>
<feature type="domain" description="3-hydroxybutyryl-CoA dehydrogenase reduced Rossmann-fold" evidence="7">
    <location>
        <begin position="339"/>
        <end position="406"/>
    </location>
</feature>
<feature type="region of interest" description="Disordered" evidence="4">
    <location>
        <begin position="280"/>
        <end position="304"/>
    </location>
</feature>
<proteinExistence type="inferred from homology"/>
<dbReference type="RefSeq" id="WP_252798635.1">
    <property type="nucleotide sequence ID" value="NZ_BAAABM010000029.1"/>
</dbReference>
<dbReference type="Pfam" id="PF02737">
    <property type="entry name" value="3HCDH_N"/>
    <property type="match status" value="1"/>
</dbReference>
<organism evidence="8 9">
    <name type="scientific">Actinoallomurus spadix</name>
    <dbReference type="NCBI Taxonomy" id="79912"/>
    <lineage>
        <taxon>Bacteria</taxon>
        <taxon>Bacillati</taxon>
        <taxon>Actinomycetota</taxon>
        <taxon>Actinomycetes</taxon>
        <taxon>Streptosporangiales</taxon>
        <taxon>Thermomonosporaceae</taxon>
        <taxon>Actinoallomurus</taxon>
    </lineage>
</organism>
<dbReference type="Proteomes" id="UP001501822">
    <property type="component" value="Unassembled WGS sequence"/>
</dbReference>
<dbReference type="SUPFAM" id="SSF51735">
    <property type="entry name" value="NAD(P)-binding Rossmann-fold domains"/>
    <property type="match status" value="1"/>
</dbReference>
<dbReference type="InterPro" id="IPR036291">
    <property type="entry name" value="NAD(P)-bd_dom_sf"/>
</dbReference>
<dbReference type="EMBL" id="BAAABM010000029">
    <property type="protein sequence ID" value="GAA0341708.1"/>
    <property type="molecule type" value="Genomic_DNA"/>
</dbReference>
<feature type="domain" description="3-hydroxyacyl-CoA dehydrogenase C-terminal" evidence="5">
    <location>
        <begin position="407"/>
        <end position="490"/>
    </location>
</feature>
<evidence type="ECO:0000259" key="6">
    <source>
        <dbReference type="Pfam" id="PF02737"/>
    </source>
</evidence>
<feature type="domain" description="3-hydroxyacyl-CoA dehydrogenase NAD binding" evidence="6">
    <location>
        <begin position="5"/>
        <end position="177"/>
    </location>
</feature>
<evidence type="ECO:0000256" key="4">
    <source>
        <dbReference type="SAM" id="MobiDB-lite"/>
    </source>
</evidence>
<keyword evidence="3" id="KW-0560">Oxidoreductase</keyword>
<evidence type="ECO:0000259" key="5">
    <source>
        <dbReference type="Pfam" id="PF00725"/>
    </source>
</evidence>
<dbReference type="InterPro" id="IPR006176">
    <property type="entry name" value="3-OHacyl-CoA_DH_NAD-bd"/>
</dbReference>
<dbReference type="InterPro" id="IPR013328">
    <property type="entry name" value="6PGD_dom2"/>
</dbReference>
<gene>
    <name evidence="8" type="ORF">GCM10010151_34070</name>
</gene>
<dbReference type="InterPro" id="IPR008927">
    <property type="entry name" value="6-PGluconate_DH-like_C_sf"/>
</dbReference>
<comment type="pathway">
    <text evidence="1">Lipid metabolism; butanoate metabolism.</text>
</comment>
<dbReference type="PANTHER" id="PTHR48075">
    <property type="entry name" value="3-HYDROXYACYL-COA DEHYDROGENASE FAMILY PROTEIN"/>
    <property type="match status" value="1"/>
</dbReference>
<dbReference type="PANTHER" id="PTHR48075:SF5">
    <property type="entry name" value="3-HYDROXYBUTYRYL-COA DEHYDROGENASE"/>
    <property type="match status" value="1"/>
</dbReference>
<dbReference type="NCBIfam" id="NF006124">
    <property type="entry name" value="PRK08268.1"/>
    <property type="match status" value="1"/>
</dbReference>
<name>A0ABP3GCI0_9ACTN</name>
<dbReference type="Pfam" id="PF18321">
    <property type="entry name" value="3HCDH_RFF"/>
    <property type="match status" value="1"/>
</dbReference>
<feature type="domain" description="3-hydroxyacyl-CoA dehydrogenase C-terminal" evidence="5">
    <location>
        <begin position="182"/>
        <end position="279"/>
    </location>
</feature>
<evidence type="ECO:0000259" key="7">
    <source>
        <dbReference type="Pfam" id="PF18321"/>
    </source>
</evidence>
<keyword evidence="9" id="KW-1185">Reference proteome</keyword>
<evidence type="ECO:0000256" key="1">
    <source>
        <dbReference type="ARBA" id="ARBA00005086"/>
    </source>
</evidence>